<evidence type="ECO:0000313" key="3">
    <source>
        <dbReference type="Proteomes" id="UP000018727"/>
    </source>
</evidence>
<dbReference type="GO" id="GO:0004475">
    <property type="term" value="F:mannose-1-phosphate guanylyltransferase (GTP) activity"/>
    <property type="evidence" value="ECO:0007669"/>
    <property type="project" value="InterPro"/>
</dbReference>
<sequence length="366" mass="41085">MSMEIANNNSYCVILAGGKGKRLWPVSREKYPKQFIDFFSEGRTQLQQTFDRFIDIVPKENIFVVTSDIYHDIVRVQLPEIGRDNIIAEPVYRNTAPSVAWAARCIAKRNNRANIIISPSDQSILNPKLFKNCILEGLDFVSTHNCLLALGVQPTRAETAYGYIQKGNESTVGNIYKVKAFTEKPDAEFAQMFVDSNEWLWNTGMYLGNVQCLKANLHQCLSVAQIDFDASPQEIDTADDEKYAKNIFPAFPNMSVDYGILEKSVDVHVLKCNFGWVDLGTWEGMYESKSCTKNNNVVASGDVLFDGSSNNIVRLPDDKLAVLNGLDGYVVAEEGNVLLVCKKENSSTLIRKYVNEAQIKKGEEFI</sequence>
<accession>V8CQ72</accession>
<organism evidence="2 3">
    <name type="scientific">Prevotella nigrescens CC14M</name>
    <dbReference type="NCBI Taxonomy" id="1073366"/>
    <lineage>
        <taxon>Bacteria</taxon>
        <taxon>Pseudomonadati</taxon>
        <taxon>Bacteroidota</taxon>
        <taxon>Bacteroidia</taxon>
        <taxon>Bacteroidales</taxon>
        <taxon>Prevotellaceae</taxon>
        <taxon>Prevotella</taxon>
    </lineage>
</organism>
<dbReference type="Gene3D" id="3.90.550.10">
    <property type="entry name" value="Spore Coat Polysaccharide Biosynthesis Protein SpsA, Chain A"/>
    <property type="match status" value="1"/>
</dbReference>
<protein>
    <submittedName>
        <fullName evidence="2">Mannose-1-phosphate guanylyltransferase/mannose-6-phosphate isomerase</fullName>
    </submittedName>
</protein>
<dbReference type="AlphaFoldDB" id="V8CQ72"/>
<dbReference type="InterPro" id="IPR049577">
    <property type="entry name" value="GMPP_N"/>
</dbReference>
<name>V8CQ72_9BACT</name>
<dbReference type="InterPro" id="IPR051161">
    <property type="entry name" value="Mannose-6P_isomerase_type2"/>
</dbReference>
<dbReference type="SUPFAM" id="SSF53448">
    <property type="entry name" value="Nucleotide-diphospho-sugar transferases"/>
    <property type="match status" value="1"/>
</dbReference>
<keyword evidence="3" id="KW-1185">Reference proteome</keyword>
<evidence type="ECO:0000259" key="1">
    <source>
        <dbReference type="Pfam" id="PF00483"/>
    </source>
</evidence>
<keyword evidence="2" id="KW-0808">Transferase</keyword>
<comment type="caution">
    <text evidence="2">The sequence shown here is derived from an EMBL/GenBank/DDBJ whole genome shotgun (WGS) entry which is preliminary data.</text>
</comment>
<keyword evidence="2" id="KW-0548">Nucleotidyltransferase</keyword>
<dbReference type="PATRIC" id="fig|1073366.3.peg.404"/>
<evidence type="ECO:0000313" key="2">
    <source>
        <dbReference type="EMBL" id="ETD29489.1"/>
    </source>
</evidence>
<dbReference type="InterPro" id="IPR005835">
    <property type="entry name" value="NTP_transferase_dom"/>
</dbReference>
<dbReference type="GO" id="GO:0009298">
    <property type="term" value="P:GDP-mannose biosynthetic process"/>
    <property type="evidence" value="ECO:0007669"/>
    <property type="project" value="TreeGrafter"/>
</dbReference>
<dbReference type="GO" id="GO:0016853">
    <property type="term" value="F:isomerase activity"/>
    <property type="evidence" value="ECO:0007669"/>
    <property type="project" value="UniProtKB-KW"/>
</dbReference>
<dbReference type="SUPFAM" id="SSF159283">
    <property type="entry name" value="Guanosine diphospho-D-mannose pyrophosphorylase/mannose-6-phosphate isomerase linker domain"/>
    <property type="match status" value="1"/>
</dbReference>
<dbReference type="PANTHER" id="PTHR46390:SF1">
    <property type="entry name" value="MANNOSE-1-PHOSPHATE GUANYLYLTRANSFERASE"/>
    <property type="match status" value="1"/>
</dbReference>
<gene>
    <name evidence="2" type="ORF">HMPREF1173_00404</name>
</gene>
<dbReference type="PANTHER" id="PTHR46390">
    <property type="entry name" value="MANNOSE-1-PHOSPHATE GUANYLYLTRANSFERASE"/>
    <property type="match status" value="1"/>
</dbReference>
<dbReference type="InterPro" id="IPR029044">
    <property type="entry name" value="Nucleotide-diphossugar_trans"/>
</dbReference>
<dbReference type="HOGENOM" id="CLU_035527_0_1_10"/>
<proteinExistence type="predicted"/>
<keyword evidence="2" id="KW-0413">Isomerase</keyword>
<reference evidence="2 3" key="1">
    <citation type="submission" date="2013-10" db="EMBL/GenBank/DDBJ databases">
        <title>The Genome Sequence of Prevotella nigrescens CC14M.</title>
        <authorList>
            <consortium name="The Broad Institute Genomics Platform"/>
            <person name="Earl A."/>
            <person name="Allen-Vercoe E."/>
            <person name="Daigneault M."/>
            <person name="Young S.K."/>
            <person name="Zeng Q."/>
            <person name="Gargeya S."/>
            <person name="Fitzgerald M."/>
            <person name="Abouelleil A."/>
            <person name="Alvarado L."/>
            <person name="Chapman S.B."/>
            <person name="Gainer-Dewar J."/>
            <person name="Goldberg J."/>
            <person name="Griggs A."/>
            <person name="Gujja S."/>
            <person name="Hansen M."/>
            <person name="Howarth C."/>
            <person name="Imamovic A."/>
            <person name="Ireland A."/>
            <person name="Larimer J."/>
            <person name="McCowan C."/>
            <person name="Murphy C."/>
            <person name="Pearson M."/>
            <person name="Poon T.W."/>
            <person name="Priest M."/>
            <person name="Roberts A."/>
            <person name="Saif S."/>
            <person name="Shea T."/>
            <person name="Sykes S."/>
            <person name="Wortman J."/>
            <person name="Nusbaum C."/>
            <person name="Birren B."/>
        </authorList>
    </citation>
    <scope>NUCLEOTIDE SEQUENCE [LARGE SCALE GENOMIC DNA]</scope>
    <source>
        <strain evidence="2 3">CC14M</strain>
    </source>
</reference>
<dbReference type="Pfam" id="PF00483">
    <property type="entry name" value="NTP_transferase"/>
    <property type="match status" value="1"/>
</dbReference>
<feature type="domain" description="Nucleotidyl transferase" evidence="1">
    <location>
        <begin position="13"/>
        <end position="289"/>
    </location>
</feature>
<dbReference type="EMBL" id="AZJH01000006">
    <property type="protein sequence ID" value="ETD29489.1"/>
    <property type="molecule type" value="Genomic_DNA"/>
</dbReference>
<dbReference type="Proteomes" id="UP000018727">
    <property type="component" value="Unassembled WGS sequence"/>
</dbReference>
<dbReference type="CDD" id="cd02509">
    <property type="entry name" value="GDP-M1P_Guanylyltransferase"/>
    <property type="match status" value="1"/>
</dbReference>